<gene>
    <name evidence="9" type="ORF">LCGC14_0523390</name>
</gene>
<dbReference type="CDD" id="cd06261">
    <property type="entry name" value="TM_PBP2"/>
    <property type="match status" value="1"/>
</dbReference>
<dbReference type="Pfam" id="PF00528">
    <property type="entry name" value="BPD_transp_1"/>
    <property type="match status" value="1"/>
</dbReference>
<feature type="transmembrane region" description="Helical" evidence="7">
    <location>
        <begin position="12"/>
        <end position="34"/>
    </location>
</feature>
<evidence type="ECO:0000256" key="6">
    <source>
        <dbReference type="ARBA" id="ARBA00023136"/>
    </source>
</evidence>
<evidence type="ECO:0000256" key="7">
    <source>
        <dbReference type="SAM" id="Phobius"/>
    </source>
</evidence>
<reference evidence="9" key="1">
    <citation type="journal article" date="2015" name="Nature">
        <title>Complex archaea that bridge the gap between prokaryotes and eukaryotes.</title>
        <authorList>
            <person name="Spang A."/>
            <person name="Saw J.H."/>
            <person name="Jorgensen S.L."/>
            <person name="Zaremba-Niedzwiedzka K."/>
            <person name="Martijn J."/>
            <person name="Lind A.E."/>
            <person name="van Eijk R."/>
            <person name="Schleper C."/>
            <person name="Guy L."/>
            <person name="Ettema T.J."/>
        </authorList>
    </citation>
    <scope>NUCLEOTIDE SEQUENCE</scope>
</reference>
<dbReference type="GO" id="GO:0055085">
    <property type="term" value="P:transmembrane transport"/>
    <property type="evidence" value="ECO:0007669"/>
    <property type="project" value="InterPro"/>
</dbReference>
<evidence type="ECO:0000256" key="4">
    <source>
        <dbReference type="ARBA" id="ARBA00022692"/>
    </source>
</evidence>
<keyword evidence="5 7" id="KW-1133">Transmembrane helix</keyword>
<dbReference type="InterPro" id="IPR035906">
    <property type="entry name" value="MetI-like_sf"/>
</dbReference>
<keyword evidence="4 7" id="KW-0812">Transmembrane</keyword>
<dbReference type="GO" id="GO:0005886">
    <property type="term" value="C:plasma membrane"/>
    <property type="evidence" value="ECO:0007669"/>
    <property type="project" value="UniProtKB-SubCell"/>
</dbReference>
<evidence type="ECO:0000256" key="1">
    <source>
        <dbReference type="ARBA" id="ARBA00004651"/>
    </source>
</evidence>
<dbReference type="PROSITE" id="PS50928">
    <property type="entry name" value="ABC_TM1"/>
    <property type="match status" value="1"/>
</dbReference>
<dbReference type="Gene3D" id="1.10.3720.10">
    <property type="entry name" value="MetI-like"/>
    <property type="match status" value="1"/>
</dbReference>
<feature type="transmembrane region" description="Helical" evidence="7">
    <location>
        <begin position="193"/>
        <end position="211"/>
    </location>
</feature>
<feature type="transmembrane region" description="Helical" evidence="7">
    <location>
        <begin position="109"/>
        <end position="133"/>
    </location>
</feature>
<feature type="domain" description="ABC transmembrane type-1" evidence="8">
    <location>
        <begin position="75"/>
        <end position="255"/>
    </location>
</feature>
<evidence type="ECO:0000256" key="3">
    <source>
        <dbReference type="ARBA" id="ARBA00022475"/>
    </source>
</evidence>
<name>A0A0F9SG96_9ZZZZ</name>
<organism evidence="9">
    <name type="scientific">marine sediment metagenome</name>
    <dbReference type="NCBI Taxonomy" id="412755"/>
    <lineage>
        <taxon>unclassified sequences</taxon>
        <taxon>metagenomes</taxon>
        <taxon>ecological metagenomes</taxon>
    </lineage>
</organism>
<comment type="subcellular location">
    <subcellularLocation>
        <location evidence="1">Cell membrane</location>
        <topology evidence="1">Multi-pass membrane protein</topology>
    </subcellularLocation>
</comment>
<keyword evidence="2" id="KW-0813">Transport</keyword>
<evidence type="ECO:0000313" key="9">
    <source>
        <dbReference type="EMBL" id="KKN61307.1"/>
    </source>
</evidence>
<comment type="caution">
    <text evidence="9">The sequence shown here is derived from an EMBL/GenBank/DDBJ whole genome shotgun (WGS) entry which is preliminary data.</text>
</comment>
<dbReference type="AlphaFoldDB" id="A0A0F9SG96"/>
<dbReference type="SUPFAM" id="SSF161098">
    <property type="entry name" value="MetI-like"/>
    <property type="match status" value="1"/>
</dbReference>
<feature type="transmembrane region" description="Helical" evidence="7">
    <location>
        <begin position="231"/>
        <end position="251"/>
    </location>
</feature>
<evidence type="ECO:0000259" key="8">
    <source>
        <dbReference type="PROSITE" id="PS50928"/>
    </source>
</evidence>
<dbReference type="InterPro" id="IPR000515">
    <property type="entry name" value="MetI-like"/>
</dbReference>
<dbReference type="PANTHER" id="PTHR30151:SF0">
    <property type="entry name" value="ABC TRANSPORTER PERMEASE PROTEIN MJ0413-RELATED"/>
    <property type="match status" value="1"/>
</dbReference>
<feature type="transmembrane region" description="Helical" evidence="7">
    <location>
        <begin position="82"/>
        <end position="103"/>
    </location>
</feature>
<dbReference type="EMBL" id="LAZR01000663">
    <property type="protein sequence ID" value="KKN61307.1"/>
    <property type="molecule type" value="Genomic_DNA"/>
</dbReference>
<sequence>MRLINLKPSRATAIALGALPFAVAVGAYAIGSAIRRADNPADKLLPSLQAIGEAMYRMAAVADNRTGDYLLWTDTAASLERLGLGIAIAAALAFVLAALIGVLPTARALFAPFVSAFSLIPPITILPILFIVLGLGEAAKVGLVVVGTAPLMTRALAQGVLDIPQEEIVKAQTLGASTWQIATRIVFPRMGPLLLVAIRLGLVPAWIFLISAEAIAATDGLGYRIFLVRRYLAMDVILPYVIWITILAYTIDRVLAFCSRRMFPWAHLSGDRL</sequence>
<evidence type="ECO:0000256" key="2">
    <source>
        <dbReference type="ARBA" id="ARBA00022448"/>
    </source>
</evidence>
<accession>A0A0F9SG96</accession>
<keyword evidence="3" id="KW-1003">Cell membrane</keyword>
<protein>
    <recommendedName>
        <fullName evidence="8">ABC transmembrane type-1 domain-containing protein</fullName>
    </recommendedName>
</protein>
<dbReference type="PANTHER" id="PTHR30151">
    <property type="entry name" value="ALKANE SULFONATE ABC TRANSPORTER-RELATED, MEMBRANE SUBUNIT"/>
    <property type="match status" value="1"/>
</dbReference>
<keyword evidence="6 7" id="KW-0472">Membrane</keyword>
<proteinExistence type="predicted"/>
<evidence type="ECO:0000256" key="5">
    <source>
        <dbReference type="ARBA" id="ARBA00022989"/>
    </source>
</evidence>